<dbReference type="Pfam" id="PF02519">
    <property type="entry name" value="Auxin_inducible"/>
    <property type="match status" value="1"/>
</dbReference>
<evidence type="ECO:0000313" key="2">
    <source>
        <dbReference type="Proteomes" id="UP000813463"/>
    </source>
</evidence>
<dbReference type="InterPro" id="IPR003676">
    <property type="entry name" value="SAUR_fam"/>
</dbReference>
<comment type="similarity">
    <text evidence="1">Belongs to the ARG7 family.</text>
</comment>
<accession>A0A9R0K9B1</accession>
<name>A0A9R0K9B1_SPIOL</name>
<keyword evidence="2" id="KW-1185">Reference proteome</keyword>
<evidence type="ECO:0000313" key="3">
    <source>
        <dbReference type="RefSeq" id="XP_021863259.1"/>
    </source>
</evidence>
<dbReference type="KEGG" id="soe:110802139"/>
<dbReference type="RefSeq" id="XP_021863259.1">
    <property type="nucleotide sequence ID" value="XM_022007567.2"/>
</dbReference>
<reference evidence="2" key="1">
    <citation type="journal article" date="2021" name="Nat. Commun.">
        <title>Genomic analyses provide insights into spinach domestication and the genetic basis of agronomic traits.</title>
        <authorList>
            <person name="Cai X."/>
            <person name="Sun X."/>
            <person name="Xu C."/>
            <person name="Sun H."/>
            <person name="Wang X."/>
            <person name="Ge C."/>
            <person name="Zhang Z."/>
            <person name="Wang Q."/>
            <person name="Fei Z."/>
            <person name="Jiao C."/>
            <person name="Wang Q."/>
        </authorList>
    </citation>
    <scope>NUCLEOTIDE SEQUENCE [LARGE SCALE GENOMIC DNA]</scope>
    <source>
        <strain evidence="2">cv. Varoflay</strain>
    </source>
</reference>
<dbReference type="AlphaFoldDB" id="A0A9R0K9B1"/>
<reference evidence="3" key="2">
    <citation type="submission" date="2025-08" db="UniProtKB">
        <authorList>
            <consortium name="RefSeq"/>
        </authorList>
    </citation>
    <scope>IDENTIFICATION</scope>
    <source>
        <tissue evidence="3">Leaf</tissue>
    </source>
</reference>
<sequence>MVGNKKMSLMRLKRFVVKLRWCMKLLQPIRTIPNNEELVQILGKKPALVPKGHFAVLAVGNGDDEVKRFVVELRFLRNPALLNLLKEAAEEYGFQHDGALVVPCKPQELEKILQDNS</sequence>
<organism evidence="2 3">
    <name type="scientific">Spinacia oleracea</name>
    <name type="common">Spinach</name>
    <dbReference type="NCBI Taxonomy" id="3562"/>
    <lineage>
        <taxon>Eukaryota</taxon>
        <taxon>Viridiplantae</taxon>
        <taxon>Streptophyta</taxon>
        <taxon>Embryophyta</taxon>
        <taxon>Tracheophyta</taxon>
        <taxon>Spermatophyta</taxon>
        <taxon>Magnoliopsida</taxon>
        <taxon>eudicotyledons</taxon>
        <taxon>Gunneridae</taxon>
        <taxon>Pentapetalae</taxon>
        <taxon>Caryophyllales</taxon>
        <taxon>Chenopodiaceae</taxon>
        <taxon>Chenopodioideae</taxon>
        <taxon>Anserineae</taxon>
        <taxon>Spinacia</taxon>
    </lineage>
</organism>
<dbReference type="GO" id="GO:0009733">
    <property type="term" value="P:response to auxin"/>
    <property type="evidence" value="ECO:0007669"/>
    <property type="project" value="InterPro"/>
</dbReference>
<evidence type="ECO:0000256" key="1">
    <source>
        <dbReference type="ARBA" id="ARBA00006974"/>
    </source>
</evidence>
<dbReference type="OrthoDB" id="1930622at2759"/>
<dbReference type="GeneID" id="110802139"/>
<dbReference type="PANTHER" id="PTHR31374">
    <property type="entry name" value="AUXIN-INDUCED PROTEIN-LIKE-RELATED"/>
    <property type="match status" value="1"/>
</dbReference>
<dbReference type="PANTHER" id="PTHR31374:SF264">
    <property type="entry name" value="AUXIN-RESPONSIVE PROTEIN SAUR36-LIKE"/>
    <property type="match status" value="1"/>
</dbReference>
<proteinExistence type="inferred from homology"/>
<dbReference type="Proteomes" id="UP000813463">
    <property type="component" value="Chromosome 5"/>
</dbReference>
<gene>
    <name evidence="3" type="primary">LOC110802139</name>
</gene>
<protein>
    <submittedName>
        <fullName evidence="3">Auxin-responsive protein SAUR36-like</fullName>
    </submittedName>
</protein>